<evidence type="ECO:0000313" key="1">
    <source>
        <dbReference type="EMBL" id="ALI55031.1"/>
    </source>
</evidence>
<dbReference type="Proteomes" id="UP000064920">
    <property type="component" value="Chromosome"/>
</dbReference>
<dbReference type="Pfam" id="PF20056">
    <property type="entry name" value="DUF6455"/>
    <property type="match status" value="1"/>
</dbReference>
<evidence type="ECO:0000313" key="2">
    <source>
        <dbReference type="Proteomes" id="UP000064920"/>
    </source>
</evidence>
<accession>A0A0P0AAT0</accession>
<reference evidence="1 2" key="1">
    <citation type="submission" date="2015-05" db="EMBL/GenBank/DDBJ databases">
        <authorList>
            <person name="Wang D.B."/>
            <person name="Wang M."/>
        </authorList>
    </citation>
    <scope>NUCLEOTIDE SEQUENCE [LARGE SCALE GENOMIC DNA]</scope>
    <source>
        <strain evidence="1 2">IMCC 12053</strain>
    </source>
</reference>
<dbReference type="InterPro" id="IPR045601">
    <property type="entry name" value="DUF6455"/>
</dbReference>
<dbReference type="AlphaFoldDB" id="A0A0P0AAT0"/>
<protein>
    <submittedName>
        <fullName evidence="1">Uncharacterized protein</fullName>
    </submittedName>
</protein>
<name>A0A0P0AAT0_9RHOB</name>
<keyword evidence="2" id="KW-1185">Reference proteome</keyword>
<gene>
    <name evidence="1" type="ORF">IMCC12053_1083</name>
</gene>
<sequence length="93" mass="10032">MMMNDTLKPGQATLMHGMAERLGADIAAAVNSGDLSGSEVSQMVTQCGQCTQHDACILWMLEHQGPQNAAPDYCLNTQELSYVRATQSRVTSD</sequence>
<dbReference type="RefSeq" id="WP_062216397.1">
    <property type="nucleotide sequence ID" value="NZ_CP012023.1"/>
</dbReference>
<organism evidence="1 2">
    <name type="scientific">Celeribacter marinus</name>
    <dbReference type="NCBI Taxonomy" id="1397108"/>
    <lineage>
        <taxon>Bacteria</taxon>
        <taxon>Pseudomonadati</taxon>
        <taxon>Pseudomonadota</taxon>
        <taxon>Alphaproteobacteria</taxon>
        <taxon>Rhodobacterales</taxon>
        <taxon>Roseobacteraceae</taxon>
        <taxon>Celeribacter</taxon>
    </lineage>
</organism>
<dbReference type="OrthoDB" id="7961152at2"/>
<dbReference type="KEGG" id="cmar:IMCC12053_1083"/>
<dbReference type="STRING" id="1397108.IMCC12053_1083"/>
<dbReference type="PATRIC" id="fig|1397108.4.peg.1110"/>
<proteinExistence type="predicted"/>
<dbReference type="EMBL" id="CP012023">
    <property type="protein sequence ID" value="ALI55031.1"/>
    <property type="molecule type" value="Genomic_DNA"/>
</dbReference>